<feature type="domain" description="Antistasin-like" evidence="7">
    <location>
        <begin position="76"/>
        <end position="105"/>
    </location>
</feature>
<protein>
    <recommendedName>
        <fullName evidence="7">Antistasin-like domain-containing protein</fullName>
    </recommendedName>
</protein>
<dbReference type="Gene3D" id="3.90.180.10">
    <property type="entry name" value="Medium-chain alcohol dehydrogenases, catalytic domain"/>
    <property type="match status" value="1"/>
</dbReference>
<dbReference type="PANTHER" id="PTHR42683">
    <property type="entry name" value="ALDEHYDE REDUCTASE"/>
    <property type="match status" value="1"/>
</dbReference>
<keyword evidence="6" id="KW-0472">Membrane</keyword>
<keyword evidence="3" id="KW-0862">Zinc</keyword>
<dbReference type="InterPro" id="IPR011061">
    <property type="entry name" value="Hirudin/antistatin"/>
</dbReference>
<dbReference type="PROSITE" id="PS51252">
    <property type="entry name" value="ANTISTASIN"/>
    <property type="match status" value="1"/>
</dbReference>
<dbReference type="GO" id="GO:0016616">
    <property type="term" value="F:oxidoreductase activity, acting on the CH-OH group of donors, NAD or NADP as acceptor"/>
    <property type="evidence" value="ECO:0007669"/>
    <property type="project" value="InterPro"/>
</dbReference>
<gene>
    <name evidence="8" type="ORF">KXQ929_LOCUS46311</name>
</gene>
<dbReference type="AlphaFoldDB" id="A0A820ITI5"/>
<reference evidence="8" key="1">
    <citation type="submission" date="2021-02" db="EMBL/GenBank/DDBJ databases">
        <authorList>
            <person name="Nowell W R."/>
        </authorList>
    </citation>
    <scope>NUCLEOTIDE SEQUENCE</scope>
</reference>
<keyword evidence="6" id="KW-1133">Transmembrane helix</keyword>
<feature type="non-terminal residue" evidence="8">
    <location>
        <position position="108"/>
    </location>
</feature>
<dbReference type="Pfam" id="PF02822">
    <property type="entry name" value="Antistasin"/>
    <property type="match status" value="1"/>
</dbReference>
<feature type="transmembrane region" description="Helical" evidence="6">
    <location>
        <begin position="48"/>
        <end position="65"/>
    </location>
</feature>
<evidence type="ECO:0000313" key="8">
    <source>
        <dbReference type="EMBL" id="CAF4315156.1"/>
    </source>
</evidence>
<proteinExistence type="predicted"/>
<feature type="non-terminal residue" evidence="8">
    <location>
        <position position="1"/>
    </location>
</feature>
<keyword evidence="1" id="KW-0646">Protease inhibitor</keyword>
<evidence type="ECO:0000256" key="1">
    <source>
        <dbReference type="ARBA" id="ARBA00022690"/>
    </source>
</evidence>
<dbReference type="Proteomes" id="UP000663868">
    <property type="component" value="Unassembled WGS sequence"/>
</dbReference>
<dbReference type="SUPFAM" id="SSF57262">
    <property type="entry name" value="Leech antihemostatic proteins"/>
    <property type="match status" value="1"/>
</dbReference>
<dbReference type="GO" id="GO:0004867">
    <property type="term" value="F:serine-type endopeptidase inhibitor activity"/>
    <property type="evidence" value="ECO:0007669"/>
    <property type="project" value="UniProtKB-KW"/>
</dbReference>
<evidence type="ECO:0000256" key="5">
    <source>
        <dbReference type="ARBA" id="ARBA00023002"/>
    </source>
</evidence>
<comment type="caution">
    <text evidence="8">The sequence shown here is derived from an EMBL/GenBank/DDBJ whole genome shotgun (WGS) entry which is preliminary data.</text>
</comment>
<dbReference type="EMBL" id="CAJOBB010015287">
    <property type="protein sequence ID" value="CAF4315156.1"/>
    <property type="molecule type" value="Genomic_DNA"/>
</dbReference>
<evidence type="ECO:0000259" key="7">
    <source>
        <dbReference type="PROSITE" id="PS51252"/>
    </source>
</evidence>
<organism evidence="8 9">
    <name type="scientific">Adineta steineri</name>
    <dbReference type="NCBI Taxonomy" id="433720"/>
    <lineage>
        <taxon>Eukaryota</taxon>
        <taxon>Metazoa</taxon>
        <taxon>Spiralia</taxon>
        <taxon>Gnathifera</taxon>
        <taxon>Rotifera</taxon>
        <taxon>Eurotatoria</taxon>
        <taxon>Bdelloidea</taxon>
        <taxon>Adinetida</taxon>
        <taxon>Adinetidae</taxon>
        <taxon>Adineta</taxon>
    </lineage>
</organism>
<keyword evidence="2" id="KW-0479">Metal-binding</keyword>
<evidence type="ECO:0000256" key="3">
    <source>
        <dbReference type="ARBA" id="ARBA00022833"/>
    </source>
</evidence>
<evidence type="ECO:0000256" key="2">
    <source>
        <dbReference type="ARBA" id="ARBA00022723"/>
    </source>
</evidence>
<dbReference type="InterPro" id="IPR047109">
    <property type="entry name" value="CAD-like"/>
</dbReference>
<dbReference type="Gene3D" id="2.10.22.10">
    <property type="entry name" value="Antistasin, domain 1"/>
    <property type="match status" value="1"/>
</dbReference>
<evidence type="ECO:0000256" key="6">
    <source>
        <dbReference type="SAM" id="Phobius"/>
    </source>
</evidence>
<dbReference type="InterPro" id="IPR004094">
    <property type="entry name" value="Antistasin-like"/>
</dbReference>
<name>A0A820ITI5_9BILA</name>
<accession>A0A820ITI5</accession>
<keyword evidence="4" id="KW-0722">Serine protease inhibitor</keyword>
<keyword evidence="5" id="KW-0560">Oxidoreductase</keyword>
<dbReference type="GO" id="GO:0046872">
    <property type="term" value="F:metal ion binding"/>
    <property type="evidence" value="ECO:0007669"/>
    <property type="project" value="UniProtKB-KW"/>
</dbReference>
<sequence>GSLIGGMKETQEMLDFCGKHNITCDIEKIDATPETIKEAYDRTVKADMVHLFSLAVITLAFIYAIESAVFKTPVACSPVKCPGGKPKTCPYGYQKAKDGCDICKCNDP</sequence>
<keyword evidence="6" id="KW-0812">Transmembrane</keyword>
<evidence type="ECO:0000256" key="4">
    <source>
        <dbReference type="ARBA" id="ARBA00022900"/>
    </source>
</evidence>
<evidence type="ECO:0000313" key="9">
    <source>
        <dbReference type="Proteomes" id="UP000663868"/>
    </source>
</evidence>